<dbReference type="InterPro" id="IPR011990">
    <property type="entry name" value="TPR-like_helical_dom_sf"/>
</dbReference>
<evidence type="ECO:0000313" key="4">
    <source>
        <dbReference type="EMBL" id="MFD1612105.1"/>
    </source>
</evidence>
<evidence type="ECO:0000259" key="3">
    <source>
        <dbReference type="PROSITE" id="PS51724"/>
    </source>
</evidence>
<feature type="domain" description="SPOR" evidence="3">
    <location>
        <begin position="321"/>
        <end position="404"/>
    </location>
</feature>
<sequence>MRNAFMLRFAAASVIALSAVAHAGEIGDAAKAAFRADKALAKKKLPAAISEAESAVAASPRDANYRMLLGRAYLESGRFRSAAASFGDALELDPSRSGAALNLALTRIGMGDKNGAMTVLSEHGSAIPASDRGLALALAGDATTGVTVLEEAVRNGGSDAKTRQNLALAYALAGRWSESKLMASYDLDPQTVAQRIMEWSRFARDGQASAQVAALLGVTQGDDAGQPTRLALHSEPNAPVQMAEAAPPPPPVKMTEAPAVETVAAEVQALVNPPAQPAVQFQTRSEVVQAIAGPVRPTIAVKPAMALKPHPAVFQRAAFVRPTGGRFVVQIGAYSSAGVAQDGWTKAVRRIGDLRGYTPSTAVFVKGSATFYRLSVGGFGTRGSAVSFCETLRSRGGQCFVRETAGDAPLQWAGRSGPKFAAR</sequence>
<feature type="signal peptide" evidence="2">
    <location>
        <begin position="1"/>
        <end position="23"/>
    </location>
</feature>
<dbReference type="InterPro" id="IPR019734">
    <property type="entry name" value="TPR_rpt"/>
</dbReference>
<protein>
    <submittedName>
        <fullName evidence="4">SPOR domain-containing protein</fullName>
    </submittedName>
</protein>
<dbReference type="Gene3D" id="3.30.70.1070">
    <property type="entry name" value="Sporulation related repeat"/>
    <property type="match status" value="1"/>
</dbReference>
<proteinExistence type="predicted"/>
<keyword evidence="1" id="KW-0802">TPR repeat</keyword>
<dbReference type="SUPFAM" id="SSF110997">
    <property type="entry name" value="Sporulation related repeat"/>
    <property type="match status" value="1"/>
</dbReference>
<name>A0ABW4I490_9SPHN</name>
<evidence type="ECO:0000256" key="1">
    <source>
        <dbReference type="PROSITE-ProRule" id="PRU00339"/>
    </source>
</evidence>
<dbReference type="InterPro" id="IPR036680">
    <property type="entry name" value="SPOR-like_sf"/>
</dbReference>
<feature type="repeat" description="TPR" evidence="1">
    <location>
        <begin position="63"/>
        <end position="96"/>
    </location>
</feature>
<evidence type="ECO:0000313" key="5">
    <source>
        <dbReference type="Proteomes" id="UP001597115"/>
    </source>
</evidence>
<dbReference type="SUPFAM" id="SSF48452">
    <property type="entry name" value="TPR-like"/>
    <property type="match status" value="1"/>
</dbReference>
<keyword evidence="2" id="KW-0732">Signal</keyword>
<dbReference type="Proteomes" id="UP001597115">
    <property type="component" value="Unassembled WGS sequence"/>
</dbReference>
<dbReference type="Pfam" id="PF14559">
    <property type="entry name" value="TPR_19"/>
    <property type="match status" value="1"/>
</dbReference>
<evidence type="ECO:0000256" key="2">
    <source>
        <dbReference type="SAM" id="SignalP"/>
    </source>
</evidence>
<dbReference type="RefSeq" id="WP_380888785.1">
    <property type="nucleotide sequence ID" value="NZ_JBHUDY010000001.1"/>
</dbReference>
<dbReference type="EMBL" id="JBHUDY010000001">
    <property type="protein sequence ID" value="MFD1612105.1"/>
    <property type="molecule type" value="Genomic_DNA"/>
</dbReference>
<gene>
    <name evidence="4" type="ORF">ACFSCW_09865</name>
</gene>
<dbReference type="Pfam" id="PF05036">
    <property type="entry name" value="SPOR"/>
    <property type="match status" value="1"/>
</dbReference>
<reference evidence="5" key="1">
    <citation type="journal article" date="2019" name="Int. J. Syst. Evol. Microbiol.">
        <title>The Global Catalogue of Microorganisms (GCM) 10K type strain sequencing project: providing services to taxonomists for standard genome sequencing and annotation.</title>
        <authorList>
            <consortium name="The Broad Institute Genomics Platform"/>
            <consortium name="The Broad Institute Genome Sequencing Center for Infectious Disease"/>
            <person name="Wu L."/>
            <person name="Ma J."/>
        </authorList>
    </citation>
    <scope>NUCLEOTIDE SEQUENCE [LARGE SCALE GENOMIC DNA]</scope>
    <source>
        <strain evidence="5">CGMCC 1.16275</strain>
    </source>
</reference>
<accession>A0ABW4I490</accession>
<feature type="chain" id="PRO_5047541458" evidence="2">
    <location>
        <begin position="24"/>
        <end position="423"/>
    </location>
</feature>
<dbReference type="Gene3D" id="1.25.40.10">
    <property type="entry name" value="Tetratricopeptide repeat domain"/>
    <property type="match status" value="1"/>
</dbReference>
<dbReference type="PROSITE" id="PS50005">
    <property type="entry name" value="TPR"/>
    <property type="match status" value="1"/>
</dbReference>
<dbReference type="InterPro" id="IPR007730">
    <property type="entry name" value="SPOR-like_dom"/>
</dbReference>
<organism evidence="4 5">
    <name type="scientific">Sphingomonas tabacisoli</name>
    <dbReference type="NCBI Taxonomy" id="2249466"/>
    <lineage>
        <taxon>Bacteria</taxon>
        <taxon>Pseudomonadati</taxon>
        <taxon>Pseudomonadota</taxon>
        <taxon>Alphaproteobacteria</taxon>
        <taxon>Sphingomonadales</taxon>
        <taxon>Sphingomonadaceae</taxon>
        <taxon>Sphingomonas</taxon>
    </lineage>
</organism>
<comment type="caution">
    <text evidence="4">The sequence shown here is derived from an EMBL/GenBank/DDBJ whole genome shotgun (WGS) entry which is preliminary data.</text>
</comment>
<dbReference type="PROSITE" id="PS51724">
    <property type="entry name" value="SPOR"/>
    <property type="match status" value="1"/>
</dbReference>
<keyword evidence="5" id="KW-1185">Reference proteome</keyword>